<feature type="region of interest" description="Disordered" evidence="1">
    <location>
        <begin position="199"/>
        <end position="235"/>
    </location>
</feature>
<dbReference type="AlphaFoldDB" id="A0A4Z0S6C7"/>
<dbReference type="RefSeq" id="WP_135518294.1">
    <property type="nucleotide sequence ID" value="NZ_PVSN01000015.1"/>
</dbReference>
<dbReference type="NCBIfam" id="TIGR01618">
    <property type="entry name" value="phage_P_loop"/>
    <property type="match status" value="1"/>
</dbReference>
<feature type="compositionally biased region" description="Acidic residues" evidence="1">
    <location>
        <begin position="226"/>
        <end position="235"/>
    </location>
</feature>
<sequence>MQFYEAGKIPNVGNMYFVYGGKGTGKTSLAKQLPGNKLLFSYDGSTNAIADTKDIRVIRFGQSDAAQAQQQTNYWLERMLYTTNDEGQRVPIGKFGAIILDNVTALQNWVINNIENASKDGRQNWNTVQMWFRDLAMYLRDTKLPVLATAHELRTELTDAIGTPLFKPDMNDKTFNAFAAPFDVVGHIAIKNGERIIDLDPEKGNQGANRLDDRKEVKASELIISENEEEKNEEQ</sequence>
<evidence type="ECO:0000313" key="2">
    <source>
        <dbReference type="EMBL" id="TGE75225.1"/>
    </source>
</evidence>
<dbReference type="Pfam" id="PF13479">
    <property type="entry name" value="AAA_24"/>
    <property type="match status" value="1"/>
</dbReference>
<organism evidence="2 3">
    <name type="scientific">Weissella confusa</name>
    <name type="common">Lactobacillus confusus</name>
    <dbReference type="NCBI Taxonomy" id="1583"/>
    <lineage>
        <taxon>Bacteria</taxon>
        <taxon>Bacillati</taxon>
        <taxon>Bacillota</taxon>
        <taxon>Bacilli</taxon>
        <taxon>Lactobacillales</taxon>
        <taxon>Lactobacillaceae</taxon>
        <taxon>Weissella</taxon>
    </lineage>
</organism>
<dbReference type="SUPFAM" id="SSF52540">
    <property type="entry name" value="P-loop containing nucleoside triphosphate hydrolases"/>
    <property type="match status" value="1"/>
</dbReference>
<feature type="compositionally biased region" description="Basic and acidic residues" evidence="1">
    <location>
        <begin position="210"/>
        <end position="219"/>
    </location>
</feature>
<gene>
    <name evidence="2" type="ORF">C6P11_02465</name>
</gene>
<accession>A0A4Z0S6C7</accession>
<dbReference type="Proteomes" id="UP000297646">
    <property type="component" value="Unassembled WGS sequence"/>
</dbReference>
<protein>
    <submittedName>
        <fullName evidence="2">Nucleotide-binding protein</fullName>
    </submittedName>
</protein>
<evidence type="ECO:0000313" key="3">
    <source>
        <dbReference type="Proteomes" id="UP000297646"/>
    </source>
</evidence>
<dbReference type="OrthoDB" id="5413799at2"/>
<reference evidence="2 3" key="1">
    <citation type="submission" date="2018-03" db="EMBL/GenBank/DDBJ databases">
        <title>Genome sequencing of Weissella confusa isolates.</title>
        <authorList>
            <person name="Kajala I."/>
            <person name="Baruah R."/>
            <person name="Bergsveinson J."/>
            <person name="Juvonen R."/>
            <person name="Ziola B."/>
        </authorList>
    </citation>
    <scope>NUCLEOTIDE SEQUENCE [LARGE SCALE GENOMIC DNA]</scope>
    <source>
        <strain evidence="2 3">VTT E-062653</strain>
    </source>
</reference>
<comment type="caution">
    <text evidence="2">The sequence shown here is derived from an EMBL/GenBank/DDBJ whole genome shotgun (WGS) entry which is preliminary data.</text>
</comment>
<evidence type="ECO:0000256" key="1">
    <source>
        <dbReference type="SAM" id="MobiDB-lite"/>
    </source>
</evidence>
<dbReference type="EMBL" id="PVSN01000015">
    <property type="protein sequence ID" value="TGE75225.1"/>
    <property type="molecule type" value="Genomic_DNA"/>
</dbReference>
<name>A0A4Z0S6C7_WEICO</name>
<dbReference type="InterPro" id="IPR006505">
    <property type="entry name" value="Phage_nucleotide-bp"/>
</dbReference>
<proteinExistence type="predicted"/>
<dbReference type="Gene3D" id="3.40.50.300">
    <property type="entry name" value="P-loop containing nucleotide triphosphate hydrolases"/>
    <property type="match status" value="1"/>
</dbReference>
<dbReference type="InterPro" id="IPR027417">
    <property type="entry name" value="P-loop_NTPase"/>
</dbReference>